<dbReference type="Proteomes" id="UP000886595">
    <property type="component" value="Unassembled WGS sequence"/>
</dbReference>
<dbReference type="PROSITE" id="PS00301">
    <property type="entry name" value="G_TR_1"/>
    <property type="match status" value="1"/>
</dbReference>
<dbReference type="GO" id="GO:0003924">
    <property type="term" value="F:GTPase activity"/>
    <property type="evidence" value="ECO:0007669"/>
    <property type="project" value="InterPro"/>
</dbReference>
<accession>A0A8X7UMH1</accession>
<dbReference type="GO" id="GO:0003746">
    <property type="term" value="F:translation elongation factor activity"/>
    <property type="evidence" value="ECO:0007669"/>
    <property type="project" value="UniProtKB-KW"/>
</dbReference>
<evidence type="ECO:0000313" key="5">
    <source>
        <dbReference type="EMBL" id="KAG2284102.1"/>
    </source>
</evidence>
<keyword evidence="6" id="KW-1185">Reference proteome</keyword>
<dbReference type="GO" id="GO:0005829">
    <property type="term" value="C:cytosol"/>
    <property type="evidence" value="ECO:0007669"/>
    <property type="project" value="TreeGrafter"/>
</dbReference>
<dbReference type="EMBL" id="JAAMPC010000011">
    <property type="protein sequence ID" value="KAG2284102.1"/>
    <property type="molecule type" value="Genomic_DNA"/>
</dbReference>
<evidence type="ECO:0000256" key="3">
    <source>
        <dbReference type="ARBA" id="ARBA00022917"/>
    </source>
</evidence>
<feature type="domain" description="Tr-type G" evidence="4">
    <location>
        <begin position="3"/>
        <end position="52"/>
    </location>
</feature>
<sequence>MSKSTLTDSLVAAAGIIAQEAAGDVRMTDTRADEAERGITIKSTGISLYYEMTDASLKSFTGARDGNEYLDT</sequence>
<keyword evidence="3" id="KW-0648">Protein biosynthesis</keyword>
<name>A0A8X7UMH1_BRACI</name>
<evidence type="ECO:0000256" key="2">
    <source>
        <dbReference type="ARBA" id="ARBA00022768"/>
    </source>
</evidence>
<dbReference type="GO" id="GO:1990904">
    <property type="term" value="C:ribonucleoprotein complex"/>
    <property type="evidence" value="ECO:0007669"/>
    <property type="project" value="TreeGrafter"/>
</dbReference>
<protein>
    <recommendedName>
        <fullName evidence="4">Tr-type G domain-containing protein</fullName>
    </recommendedName>
</protein>
<dbReference type="PANTHER" id="PTHR42908">
    <property type="entry name" value="TRANSLATION ELONGATION FACTOR-RELATED"/>
    <property type="match status" value="1"/>
</dbReference>
<dbReference type="InterPro" id="IPR031157">
    <property type="entry name" value="G_TR_CS"/>
</dbReference>
<comment type="caution">
    <text evidence="5">The sequence shown here is derived from an EMBL/GenBank/DDBJ whole genome shotgun (WGS) entry which is preliminary data.</text>
</comment>
<dbReference type="Pfam" id="PF00009">
    <property type="entry name" value="GTP_EFTU"/>
    <property type="match status" value="1"/>
</dbReference>
<dbReference type="AlphaFoldDB" id="A0A8X7UMH1"/>
<keyword evidence="1" id="KW-0963">Cytoplasm</keyword>
<organism evidence="5 6">
    <name type="scientific">Brassica carinata</name>
    <name type="common">Ethiopian mustard</name>
    <name type="synonym">Abyssinian cabbage</name>
    <dbReference type="NCBI Taxonomy" id="52824"/>
    <lineage>
        <taxon>Eukaryota</taxon>
        <taxon>Viridiplantae</taxon>
        <taxon>Streptophyta</taxon>
        <taxon>Embryophyta</taxon>
        <taxon>Tracheophyta</taxon>
        <taxon>Spermatophyta</taxon>
        <taxon>Magnoliopsida</taxon>
        <taxon>eudicotyledons</taxon>
        <taxon>Gunneridae</taxon>
        <taxon>Pentapetalae</taxon>
        <taxon>rosids</taxon>
        <taxon>malvids</taxon>
        <taxon>Brassicales</taxon>
        <taxon>Brassicaceae</taxon>
        <taxon>Brassiceae</taxon>
        <taxon>Brassica</taxon>
    </lineage>
</organism>
<reference evidence="5 6" key="1">
    <citation type="submission" date="2020-02" db="EMBL/GenBank/DDBJ databases">
        <authorList>
            <person name="Ma Q."/>
            <person name="Huang Y."/>
            <person name="Song X."/>
            <person name="Pei D."/>
        </authorList>
    </citation>
    <scope>NUCLEOTIDE SEQUENCE [LARGE SCALE GENOMIC DNA]</scope>
    <source>
        <strain evidence="5">Sxm20200214</strain>
        <tissue evidence="5">Leaf</tissue>
    </source>
</reference>
<dbReference type="SUPFAM" id="SSF52540">
    <property type="entry name" value="P-loop containing nucleoside triphosphate hydrolases"/>
    <property type="match status" value="1"/>
</dbReference>
<keyword evidence="2" id="KW-0251">Elongation factor</keyword>
<dbReference type="InterPro" id="IPR000795">
    <property type="entry name" value="T_Tr_GTP-bd_dom"/>
</dbReference>
<dbReference type="InterPro" id="IPR027417">
    <property type="entry name" value="P-loop_NTPase"/>
</dbReference>
<dbReference type="OrthoDB" id="364892at2759"/>
<proteinExistence type="predicted"/>
<evidence type="ECO:0000259" key="4">
    <source>
        <dbReference type="Pfam" id="PF00009"/>
    </source>
</evidence>
<dbReference type="Gene3D" id="3.40.50.300">
    <property type="entry name" value="P-loop containing nucleotide triphosphate hydrolases"/>
    <property type="match status" value="1"/>
</dbReference>
<dbReference type="GO" id="GO:0005525">
    <property type="term" value="F:GTP binding"/>
    <property type="evidence" value="ECO:0007669"/>
    <property type="project" value="InterPro"/>
</dbReference>
<gene>
    <name evidence="5" type="ORF">Bca52824_055322</name>
</gene>
<evidence type="ECO:0000256" key="1">
    <source>
        <dbReference type="ARBA" id="ARBA00022490"/>
    </source>
</evidence>
<evidence type="ECO:0000313" key="6">
    <source>
        <dbReference type="Proteomes" id="UP000886595"/>
    </source>
</evidence>
<dbReference type="PANTHER" id="PTHR42908:SF10">
    <property type="entry name" value="EUKARYOTIC TRANSLATION ELONGATION FACTOR 2"/>
    <property type="match status" value="1"/>
</dbReference>
<dbReference type="GO" id="GO:0043022">
    <property type="term" value="F:ribosome binding"/>
    <property type="evidence" value="ECO:0007669"/>
    <property type="project" value="TreeGrafter"/>
</dbReference>